<gene>
    <name evidence="1" type="ORF">ACTOB_005282</name>
</gene>
<sequence>MDAHLDFQDLPLVLRCRTVVARRRRGAVPTYRELLLARWVRECAWDGGGTAALTWIPLASAEPDAVIAVRDLIAAAIGGLGTARSRRIVTERLGLHGDAARTLQALG</sequence>
<proteinExistence type="predicted"/>
<dbReference type="EMBL" id="CP126980">
    <property type="protein sequence ID" value="WIM93307.1"/>
    <property type="molecule type" value="Genomic_DNA"/>
</dbReference>
<evidence type="ECO:0000313" key="2">
    <source>
        <dbReference type="Proteomes" id="UP001240150"/>
    </source>
</evidence>
<keyword evidence="2" id="KW-1185">Reference proteome</keyword>
<organism evidence="1 2">
    <name type="scientific">Actinoplanes oblitus</name>
    <dbReference type="NCBI Taxonomy" id="3040509"/>
    <lineage>
        <taxon>Bacteria</taxon>
        <taxon>Bacillati</taxon>
        <taxon>Actinomycetota</taxon>
        <taxon>Actinomycetes</taxon>
        <taxon>Micromonosporales</taxon>
        <taxon>Micromonosporaceae</taxon>
        <taxon>Actinoplanes</taxon>
    </lineage>
</organism>
<evidence type="ECO:0000313" key="1">
    <source>
        <dbReference type="EMBL" id="WIM93307.1"/>
    </source>
</evidence>
<name>A0ABY8W737_9ACTN</name>
<accession>A0ABY8W737</accession>
<dbReference type="RefSeq" id="WP_284914514.1">
    <property type="nucleotide sequence ID" value="NZ_CP126980.1"/>
</dbReference>
<reference evidence="1 2" key="1">
    <citation type="submission" date="2023-06" db="EMBL/GenBank/DDBJ databases">
        <authorList>
            <person name="Yushchuk O."/>
            <person name="Binda E."/>
            <person name="Ruckert-Reed C."/>
            <person name="Fedorenko V."/>
            <person name="Kalinowski J."/>
            <person name="Marinelli F."/>
        </authorList>
    </citation>
    <scope>NUCLEOTIDE SEQUENCE [LARGE SCALE GENOMIC DNA]</scope>
    <source>
        <strain evidence="1 2">NRRL 3884</strain>
    </source>
</reference>
<protein>
    <submittedName>
        <fullName evidence="1">Uncharacterized protein</fullName>
    </submittedName>
</protein>
<dbReference type="Proteomes" id="UP001240150">
    <property type="component" value="Chromosome"/>
</dbReference>